<dbReference type="PANTHER" id="PTHR30405:SF11">
    <property type="entry name" value="RNA-GUIDED DNA ENDONUCLEASE RV2885C-RELATED"/>
    <property type="match status" value="1"/>
</dbReference>
<evidence type="ECO:0000256" key="2">
    <source>
        <dbReference type="ARBA" id="ARBA00011044"/>
    </source>
</evidence>
<dbReference type="InterPro" id="IPR001959">
    <property type="entry name" value="Transposase"/>
</dbReference>
<evidence type="ECO:0000256" key="8">
    <source>
        <dbReference type="SAM" id="MobiDB-lite"/>
    </source>
</evidence>
<dbReference type="Pfam" id="PF01385">
    <property type="entry name" value="OrfB_IS605"/>
    <property type="match status" value="1"/>
</dbReference>
<dbReference type="PANTHER" id="PTHR30405">
    <property type="entry name" value="TRANSPOSASE"/>
    <property type="match status" value="1"/>
</dbReference>
<evidence type="ECO:0000256" key="4">
    <source>
        <dbReference type="ARBA" id="ARBA00022723"/>
    </source>
</evidence>
<evidence type="ECO:0000256" key="7">
    <source>
        <dbReference type="ARBA" id="ARBA00023172"/>
    </source>
</evidence>
<keyword evidence="7" id="KW-0233">DNA recombination</keyword>
<protein>
    <submittedName>
        <fullName evidence="12">Putative transposase</fullName>
    </submittedName>
</protein>
<proteinExistence type="inferred from homology"/>
<dbReference type="InterPro" id="IPR021027">
    <property type="entry name" value="Transposase_put_HTH"/>
</dbReference>
<evidence type="ECO:0000259" key="10">
    <source>
        <dbReference type="Pfam" id="PF07282"/>
    </source>
</evidence>
<dbReference type="InterPro" id="IPR051399">
    <property type="entry name" value="RNA-guided_DNA_endo/Transpos"/>
</dbReference>
<keyword evidence="4" id="KW-0479">Metal-binding</keyword>
<keyword evidence="6" id="KW-0238">DNA-binding</keyword>
<feature type="region of interest" description="Disordered" evidence="8">
    <location>
        <begin position="362"/>
        <end position="387"/>
    </location>
</feature>
<dbReference type="GO" id="GO:0006310">
    <property type="term" value="P:DNA recombination"/>
    <property type="evidence" value="ECO:0007669"/>
    <property type="project" value="UniProtKB-KW"/>
</dbReference>
<evidence type="ECO:0000256" key="6">
    <source>
        <dbReference type="ARBA" id="ARBA00023125"/>
    </source>
</evidence>
<dbReference type="GO" id="GO:0032196">
    <property type="term" value="P:transposition"/>
    <property type="evidence" value="ECO:0007669"/>
    <property type="project" value="UniProtKB-KW"/>
</dbReference>
<sequence length="387" mass="44612">MPKVYKYRLYPSKKQASRIDRSIDVCRLVYNLALEVKIWAYRNGTNISAIDLCYQLVDLRQTFDWIKEVDSQALQASVKKVDVAFKNFFRGSGFPKFKSKRNGGSFQCPNNTRKIDWGNGTLTIPKIKDIPIVLSRKFEGKIKTVTISRTATGKYFASILAELAHDKIQPSKTERAIGIDMGLAHFVVLSNGEKIDNPKYLATSLTRLKVMQRRAIRKKKGSQNRTKANRKVAVLHEKIANQRNDFLQKLSTRLIVDNQIDTFCVENLRVKNMVKNHRLARAISDVGWSMFITMLEYKGRWCGKRVFRIDQWYPSSKTCSHCGYIFEELDLSLREWICASCQTTHDRDVNAARNILSKGIESGVGSSEEPVEPRRMRRTMKQERIQM</sequence>
<dbReference type="AlphaFoldDB" id="A0A4R8DPJ5"/>
<feature type="domain" description="Transposase putative helix-turn-helix" evidence="11">
    <location>
        <begin position="1"/>
        <end position="44"/>
    </location>
</feature>
<dbReference type="NCBIfam" id="NF040570">
    <property type="entry name" value="guided_TnpB"/>
    <property type="match status" value="1"/>
</dbReference>
<dbReference type="GO" id="GO:0003677">
    <property type="term" value="F:DNA binding"/>
    <property type="evidence" value="ECO:0007669"/>
    <property type="project" value="UniProtKB-KW"/>
</dbReference>
<evidence type="ECO:0000313" key="13">
    <source>
        <dbReference type="Proteomes" id="UP000294498"/>
    </source>
</evidence>
<gene>
    <name evidence="12" type="ORF">EDB95_1030</name>
</gene>
<keyword evidence="13" id="KW-1185">Reference proteome</keyword>
<dbReference type="NCBIfam" id="TIGR01766">
    <property type="entry name" value="IS200/IS605 family accessory protein TnpB-like domain"/>
    <property type="match status" value="1"/>
</dbReference>
<name>A0A4R8DPJ5_9BACT</name>
<dbReference type="InterPro" id="IPR010095">
    <property type="entry name" value="Cas12f1-like_TNB"/>
</dbReference>
<organism evidence="12 13">
    <name type="scientific">Dinghuibacter silviterrae</name>
    <dbReference type="NCBI Taxonomy" id="1539049"/>
    <lineage>
        <taxon>Bacteria</taxon>
        <taxon>Pseudomonadati</taxon>
        <taxon>Bacteroidota</taxon>
        <taxon>Chitinophagia</taxon>
        <taxon>Chitinophagales</taxon>
        <taxon>Chitinophagaceae</taxon>
        <taxon>Dinghuibacter</taxon>
    </lineage>
</organism>
<dbReference type="GO" id="GO:0046872">
    <property type="term" value="F:metal ion binding"/>
    <property type="evidence" value="ECO:0007669"/>
    <property type="project" value="UniProtKB-KW"/>
</dbReference>
<evidence type="ECO:0000256" key="1">
    <source>
        <dbReference type="ARBA" id="ARBA00008761"/>
    </source>
</evidence>
<comment type="caution">
    <text evidence="12">The sequence shown here is derived from an EMBL/GenBank/DDBJ whole genome shotgun (WGS) entry which is preliminary data.</text>
</comment>
<accession>A0A4R8DPJ5</accession>
<evidence type="ECO:0000256" key="5">
    <source>
        <dbReference type="ARBA" id="ARBA00022833"/>
    </source>
</evidence>
<dbReference type="EMBL" id="SODV01000001">
    <property type="protein sequence ID" value="TDX00014.1"/>
    <property type="molecule type" value="Genomic_DNA"/>
</dbReference>
<dbReference type="Pfam" id="PF12323">
    <property type="entry name" value="HTH_OrfB_IS605"/>
    <property type="match status" value="1"/>
</dbReference>
<evidence type="ECO:0000256" key="3">
    <source>
        <dbReference type="ARBA" id="ARBA00022578"/>
    </source>
</evidence>
<feature type="domain" description="Cas12f1-like TNB" evidence="10">
    <location>
        <begin position="288"/>
        <end position="355"/>
    </location>
</feature>
<dbReference type="Pfam" id="PF07282">
    <property type="entry name" value="Cas12f1-like_TNB"/>
    <property type="match status" value="1"/>
</dbReference>
<feature type="domain" description="Probable transposase IS891/IS1136/IS1341" evidence="9">
    <location>
        <begin position="167"/>
        <end position="276"/>
    </location>
</feature>
<dbReference type="Proteomes" id="UP000294498">
    <property type="component" value="Unassembled WGS sequence"/>
</dbReference>
<keyword evidence="3" id="KW-0815">Transposition</keyword>
<evidence type="ECO:0000313" key="12">
    <source>
        <dbReference type="EMBL" id="TDX00014.1"/>
    </source>
</evidence>
<evidence type="ECO:0000259" key="9">
    <source>
        <dbReference type="Pfam" id="PF01385"/>
    </source>
</evidence>
<comment type="similarity">
    <text evidence="2">In the N-terminal section; belongs to the transposase 2 family.</text>
</comment>
<keyword evidence="5" id="KW-0862">Zinc</keyword>
<comment type="similarity">
    <text evidence="1">In the C-terminal section; belongs to the transposase 35 family.</text>
</comment>
<evidence type="ECO:0000259" key="11">
    <source>
        <dbReference type="Pfam" id="PF12323"/>
    </source>
</evidence>
<dbReference type="RefSeq" id="WP_211352048.1">
    <property type="nucleotide sequence ID" value="NZ_SODV01000001.1"/>
</dbReference>
<reference evidence="12 13" key="1">
    <citation type="submission" date="2019-03" db="EMBL/GenBank/DDBJ databases">
        <title>Genomic Encyclopedia of Type Strains, Phase IV (KMG-IV): sequencing the most valuable type-strain genomes for metagenomic binning, comparative biology and taxonomic classification.</title>
        <authorList>
            <person name="Goeker M."/>
        </authorList>
    </citation>
    <scope>NUCLEOTIDE SEQUENCE [LARGE SCALE GENOMIC DNA]</scope>
    <source>
        <strain evidence="12 13">DSM 100059</strain>
    </source>
</reference>